<dbReference type="Pfam" id="PF00436">
    <property type="entry name" value="SSB"/>
    <property type="match status" value="1"/>
</dbReference>
<dbReference type="InterPro" id="IPR012340">
    <property type="entry name" value="NA-bd_OB-fold"/>
</dbReference>
<dbReference type="PANTHER" id="PTHR10302:SF13">
    <property type="entry name" value="SINGLE-STRANDED DNA-BINDING PROTEIN, MITOCHONDRIAL"/>
    <property type="match status" value="1"/>
</dbReference>
<dbReference type="PROSITE" id="PS50935">
    <property type="entry name" value="SSB"/>
    <property type="match status" value="1"/>
</dbReference>
<organism evidence="3 4">
    <name type="scientific">Rubroshorea leprosula</name>
    <dbReference type="NCBI Taxonomy" id="152421"/>
    <lineage>
        <taxon>Eukaryota</taxon>
        <taxon>Viridiplantae</taxon>
        <taxon>Streptophyta</taxon>
        <taxon>Embryophyta</taxon>
        <taxon>Tracheophyta</taxon>
        <taxon>Spermatophyta</taxon>
        <taxon>Magnoliopsida</taxon>
        <taxon>eudicotyledons</taxon>
        <taxon>Gunneridae</taxon>
        <taxon>Pentapetalae</taxon>
        <taxon>rosids</taxon>
        <taxon>malvids</taxon>
        <taxon>Malvales</taxon>
        <taxon>Dipterocarpaceae</taxon>
        <taxon>Rubroshorea</taxon>
    </lineage>
</organism>
<dbReference type="Gene3D" id="2.40.50.140">
    <property type="entry name" value="Nucleic acid-binding proteins"/>
    <property type="match status" value="1"/>
</dbReference>
<proteinExistence type="predicted"/>
<dbReference type="FunFam" id="2.40.50.140:FF:000160">
    <property type="entry name" value="single-stranded DNA-binding protein, mitochondrial"/>
    <property type="match status" value="1"/>
</dbReference>
<reference evidence="3 4" key="1">
    <citation type="journal article" date="2021" name="Commun. Biol.">
        <title>The genome of Shorea leprosula (Dipterocarpaceae) highlights the ecological relevance of drought in aseasonal tropical rainforests.</title>
        <authorList>
            <person name="Ng K.K.S."/>
            <person name="Kobayashi M.J."/>
            <person name="Fawcett J.A."/>
            <person name="Hatakeyama M."/>
            <person name="Paape T."/>
            <person name="Ng C.H."/>
            <person name="Ang C.C."/>
            <person name="Tnah L.H."/>
            <person name="Lee C.T."/>
            <person name="Nishiyama T."/>
            <person name="Sese J."/>
            <person name="O'Brien M.J."/>
            <person name="Copetti D."/>
            <person name="Mohd Noor M.I."/>
            <person name="Ong R.C."/>
            <person name="Putra M."/>
            <person name="Sireger I.Z."/>
            <person name="Indrioko S."/>
            <person name="Kosugi Y."/>
            <person name="Izuno A."/>
            <person name="Isagi Y."/>
            <person name="Lee S.L."/>
            <person name="Shimizu K.K."/>
        </authorList>
    </citation>
    <scope>NUCLEOTIDE SEQUENCE [LARGE SCALE GENOMIC DNA]</scope>
    <source>
        <strain evidence="3">214</strain>
    </source>
</reference>
<dbReference type="AlphaFoldDB" id="A0AAV5L435"/>
<comment type="caution">
    <text evidence="3">The sequence shown here is derived from an EMBL/GenBank/DDBJ whole genome shotgun (WGS) entry which is preliminary data.</text>
</comment>
<protein>
    <recommendedName>
        <fullName evidence="5">Single-stranded DNA-binding protein, mitochondrial</fullName>
    </recommendedName>
</protein>
<dbReference type="GO" id="GO:0042645">
    <property type="term" value="C:mitochondrial nucleoid"/>
    <property type="evidence" value="ECO:0007669"/>
    <property type="project" value="TreeGrafter"/>
</dbReference>
<dbReference type="InterPro" id="IPR000424">
    <property type="entry name" value="Primosome_PriB/ssb"/>
</dbReference>
<gene>
    <name evidence="3" type="ORF">SLEP1_g40634</name>
</gene>
<dbReference type="GO" id="GO:0006264">
    <property type="term" value="P:mitochondrial DNA replication"/>
    <property type="evidence" value="ECO:0007669"/>
    <property type="project" value="TreeGrafter"/>
</dbReference>
<evidence type="ECO:0000313" key="3">
    <source>
        <dbReference type="EMBL" id="GKV31988.1"/>
    </source>
</evidence>
<sequence>MGTLAGRFAKLLRVSATPTPTSSLVPGLQRSSKLWFATGSGGGDTDIEDTQEIEEEIEDIIGENVKKNESLLQGVNPGKGWQFRGVHKAIICGKVGQAPVQKILRNGRTVTIFTVGTGGMYDQRISQKDVDKPKPAQWHRIAVHNPFLGTFAVQQLTKNCSVYIEGEIETRVYNDSLSGEVKYIPEICVRRDGKIHVMRPGESINNISVEDLRKELL</sequence>
<keyword evidence="4" id="KW-1185">Reference proteome</keyword>
<evidence type="ECO:0000256" key="2">
    <source>
        <dbReference type="PROSITE-ProRule" id="PRU00252"/>
    </source>
</evidence>
<dbReference type="InterPro" id="IPR011344">
    <property type="entry name" value="ssDNA-bd"/>
</dbReference>
<evidence type="ECO:0000313" key="4">
    <source>
        <dbReference type="Proteomes" id="UP001054252"/>
    </source>
</evidence>
<dbReference type="EMBL" id="BPVZ01000093">
    <property type="protein sequence ID" value="GKV31988.1"/>
    <property type="molecule type" value="Genomic_DNA"/>
</dbReference>
<keyword evidence="1 2" id="KW-0238">DNA-binding</keyword>
<dbReference type="PANTHER" id="PTHR10302">
    <property type="entry name" value="SINGLE-STRANDED DNA-BINDING PROTEIN"/>
    <property type="match status" value="1"/>
</dbReference>
<evidence type="ECO:0008006" key="5">
    <source>
        <dbReference type="Google" id="ProtNLM"/>
    </source>
</evidence>
<dbReference type="SUPFAM" id="SSF50249">
    <property type="entry name" value="Nucleic acid-binding proteins"/>
    <property type="match status" value="1"/>
</dbReference>
<dbReference type="CDD" id="cd04496">
    <property type="entry name" value="SSB_OBF"/>
    <property type="match status" value="1"/>
</dbReference>
<dbReference type="NCBIfam" id="TIGR00621">
    <property type="entry name" value="ssb"/>
    <property type="match status" value="1"/>
</dbReference>
<evidence type="ECO:0000256" key="1">
    <source>
        <dbReference type="ARBA" id="ARBA00023125"/>
    </source>
</evidence>
<dbReference type="GO" id="GO:0003697">
    <property type="term" value="F:single-stranded DNA binding"/>
    <property type="evidence" value="ECO:0007669"/>
    <property type="project" value="InterPro"/>
</dbReference>
<accession>A0AAV5L435</accession>
<name>A0AAV5L435_9ROSI</name>
<dbReference type="Proteomes" id="UP001054252">
    <property type="component" value="Unassembled WGS sequence"/>
</dbReference>